<evidence type="ECO:0000256" key="1">
    <source>
        <dbReference type="SAM" id="MobiDB-lite"/>
    </source>
</evidence>
<feature type="non-terminal residue" evidence="2">
    <location>
        <position position="135"/>
    </location>
</feature>
<dbReference type="AlphaFoldDB" id="A0A8J4F3W1"/>
<protein>
    <submittedName>
        <fullName evidence="2">Uncharacterized protein</fullName>
    </submittedName>
</protein>
<accession>A0A8J4F3W1</accession>
<evidence type="ECO:0000313" key="2">
    <source>
        <dbReference type="EMBL" id="GIL55391.1"/>
    </source>
</evidence>
<reference evidence="2" key="1">
    <citation type="journal article" date="2021" name="Proc. Natl. Acad. Sci. U.S.A.">
        <title>Three genomes in the algal genus Volvox reveal the fate of a haploid sex-determining region after a transition to homothallism.</title>
        <authorList>
            <person name="Yamamoto K."/>
            <person name="Hamaji T."/>
            <person name="Kawai-Toyooka H."/>
            <person name="Matsuzaki R."/>
            <person name="Takahashi F."/>
            <person name="Nishimura Y."/>
            <person name="Kawachi M."/>
            <person name="Noguchi H."/>
            <person name="Minakuchi Y."/>
            <person name="Umen J.G."/>
            <person name="Toyoda A."/>
            <person name="Nozaki H."/>
        </authorList>
    </citation>
    <scope>NUCLEOTIDE SEQUENCE</scope>
    <source>
        <strain evidence="2">NIES-3780</strain>
    </source>
</reference>
<proteinExistence type="predicted"/>
<gene>
    <name evidence="2" type="ORF">Vafri_10948</name>
</gene>
<dbReference type="Proteomes" id="UP000747399">
    <property type="component" value="Unassembled WGS sequence"/>
</dbReference>
<dbReference type="EMBL" id="BNCO01000021">
    <property type="protein sequence ID" value="GIL55391.1"/>
    <property type="molecule type" value="Genomic_DNA"/>
</dbReference>
<name>A0A8J4F3W1_9CHLO</name>
<sequence>MVDRWPMATAAATAAAATTTDTNVRRRRMCSNAVALVSNPGHSISADQPAKYKSCAPCRTTLCASLSPSTTDPPFETRKAAKPAGGNISGHSFATSVLRHRHNLVNATRNSDIGSSTVAVAAVTASVAVAAAAFA</sequence>
<evidence type="ECO:0000313" key="3">
    <source>
        <dbReference type="Proteomes" id="UP000747399"/>
    </source>
</evidence>
<comment type="caution">
    <text evidence="2">The sequence shown here is derived from an EMBL/GenBank/DDBJ whole genome shotgun (WGS) entry which is preliminary data.</text>
</comment>
<keyword evidence="3" id="KW-1185">Reference proteome</keyword>
<feature type="region of interest" description="Disordered" evidence="1">
    <location>
        <begin position="69"/>
        <end position="88"/>
    </location>
</feature>
<organism evidence="2 3">
    <name type="scientific">Volvox africanus</name>
    <dbReference type="NCBI Taxonomy" id="51714"/>
    <lineage>
        <taxon>Eukaryota</taxon>
        <taxon>Viridiplantae</taxon>
        <taxon>Chlorophyta</taxon>
        <taxon>core chlorophytes</taxon>
        <taxon>Chlorophyceae</taxon>
        <taxon>CS clade</taxon>
        <taxon>Chlamydomonadales</taxon>
        <taxon>Volvocaceae</taxon>
        <taxon>Volvox</taxon>
    </lineage>
</organism>